<keyword evidence="4" id="KW-1185">Reference proteome</keyword>
<protein>
    <recommendedName>
        <fullName evidence="5">Secreted protein</fullName>
    </recommendedName>
</protein>
<dbReference type="AlphaFoldDB" id="A0AAD4QV84"/>
<dbReference type="Proteomes" id="UP001201812">
    <property type="component" value="Unassembled WGS sequence"/>
</dbReference>
<feature type="signal peptide" evidence="2">
    <location>
        <begin position="1"/>
        <end position="22"/>
    </location>
</feature>
<organism evidence="3 4">
    <name type="scientific">Ditylenchus destructor</name>
    <dbReference type="NCBI Taxonomy" id="166010"/>
    <lineage>
        <taxon>Eukaryota</taxon>
        <taxon>Metazoa</taxon>
        <taxon>Ecdysozoa</taxon>
        <taxon>Nematoda</taxon>
        <taxon>Chromadorea</taxon>
        <taxon>Rhabditida</taxon>
        <taxon>Tylenchina</taxon>
        <taxon>Tylenchomorpha</taxon>
        <taxon>Sphaerularioidea</taxon>
        <taxon>Anguinidae</taxon>
        <taxon>Anguininae</taxon>
        <taxon>Ditylenchus</taxon>
    </lineage>
</organism>
<evidence type="ECO:0008006" key="5">
    <source>
        <dbReference type="Google" id="ProtNLM"/>
    </source>
</evidence>
<evidence type="ECO:0000256" key="2">
    <source>
        <dbReference type="SAM" id="SignalP"/>
    </source>
</evidence>
<comment type="caution">
    <text evidence="3">The sequence shown here is derived from an EMBL/GenBank/DDBJ whole genome shotgun (WGS) entry which is preliminary data.</text>
</comment>
<proteinExistence type="predicted"/>
<sequence length="99" mass="11058">MRPTTLLLLIASLFVLLIVIDGAKKHREKNHGAIPLQNSQKAHKALIVGGQRIAKKKVKPRHKKKSKHNNNHVRHDEDGSQNLDESGSFGNGDGRRDDK</sequence>
<feature type="region of interest" description="Disordered" evidence="1">
    <location>
        <begin position="51"/>
        <end position="99"/>
    </location>
</feature>
<feature type="compositionally biased region" description="Basic residues" evidence="1">
    <location>
        <begin position="53"/>
        <end position="72"/>
    </location>
</feature>
<dbReference type="EMBL" id="JAKKPZ010000082">
    <property type="protein sequence ID" value="KAI1703449.1"/>
    <property type="molecule type" value="Genomic_DNA"/>
</dbReference>
<evidence type="ECO:0000256" key="1">
    <source>
        <dbReference type="SAM" id="MobiDB-lite"/>
    </source>
</evidence>
<accession>A0AAD4QV84</accession>
<reference evidence="3" key="1">
    <citation type="submission" date="2022-01" db="EMBL/GenBank/DDBJ databases">
        <title>Genome Sequence Resource for Two Populations of Ditylenchus destructor, the Migratory Endoparasitic Phytonematode.</title>
        <authorList>
            <person name="Zhang H."/>
            <person name="Lin R."/>
            <person name="Xie B."/>
        </authorList>
    </citation>
    <scope>NUCLEOTIDE SEQUENCE</scope>
    <source>
        <strain evidence="3">BazhouSP</strain>
    </source>
</reference>
<name>A0AAD4QV84_9BILA</name>
<feature type="chain" id="PRO_5042259385" description="Secreted protein" evidence="2">
    <location>
        <begin position="23"/>
        <end position="99"/>
    </location>
</feature>
<keyword evidence="2" id="KW-0732">Signal</keyword>
<evidence type="ECO:0000313" key="3">
    <source>
        <dbReference type="EMBL" id="KAI1703449.1"/>
    </source>
</evidence>
<evidence type="ECO:0000313" key="4">
    <source>
        <dbReference type="Proteomes" id="UP001201812"/>
    </source>
</evidence>
<gene>
    <name evidence="3" type="ORF">DdX_14873</name>
</gene>